<dbReference type="Proteomes" id="UP000826234">
    <property type="component" value="Unassembled WGS sequence"/>
</dbReference>
<evidence type="ECO:0000256" key="5">
    <source>
        <dbReference type="ARBA" id="ARBA00023004"/>
    </source>
</evidence>
<proteinExistence type="predicted"/>
<dbReference type="SUPFAM" id="SSF51197">
    <property type="entry name" value="Clavaminate synthase-like"/>
    <property type="match status" value="1"/>
</dbReference>
<dbReference type="InterPro" id="IPR005123">
    <property type="entry name" value="Oxoglu/Fe-dep_dioxygenase_dom"/>
</dbReference>
<keyword evidence="2" id="KW-0479">Metal-binding</keyword>
<keyword evidence="8" id="KW-1185">Reference proteome</keyword>
<dbReference type="InterPro" id="IPR004574">
    <property type="entry name" value="Alkb"/>
</dbReference>
<evidence type="ECO:0000313" key="7">
    <source>
        <dbReference type="EMBL" id="KAH0620459.1"/>
    </source>
</evidence>
<dbReference type="Gene3D" id="2.60.120.590">
    <property type="entry name" value="Alpha-ketoglutarate-dependent dioxygenase AlkB-like"/>
    <property type="match status" value="1"/>
</dbReference>
<protein>
    <recommendedName>
        <fullName evidence="6">Fe2OG dioxygenase domain-containing protein</fullName>
    </recommendedName>
</protein>
<dbReference type="InterPro" id="IPR037151">
    <property type="entry name" value="AlkB-like_sf"/>
</dbReference>
<evidence type="ECO:0000256" key="4">
    <source>
        <dbReference type="ARBA" id="ARBA00023002"/>
    </source>
</evidence>
<dbReference type="PANTHER" id="PTHR16557">
    <property type="entry name" value="ALKYLATED DNA REPAIR PROTEIN ALKB-RELATED"/>
    <property type="match status" value="1"/>
</dbReference>
<evidence type="ECO:0000259" key="6">
    <source>
        <dbReference type="PROSITE" id="PS51471"/>
    </source>
</evidence>
<evidence type="ECO:0000256" key="1">
    <source>
        <dbReference type="ARBA" id="ARBA00001954"/>
    </source>
</evidence>
<evidence type="ECO:0000256" key="3">
    <source>
        <dbReference type="ARBA" id="ARBA00022964"/>
    </source>
</evidence>
<sequence length="372" mass="41932">MAARAVAGAREEDAFRRLFRFYRRWEGSDPAAAVIDFSRPAAARQVVSSPLNFSSVSDQDACRAGLRPVSQWNAYGLDNYPGFIFIPDPFLPGCQRHWVKQCLKQYSQKPNICNLDMHMSSQETTDLWGKSQHQLRNKSSSKQGPRSLLEKLRWVTLGYHYNWNTKKYSADHYTPFPSDLAFLSEQVAKACGFPGFQAEAGILNYYHFDSSLGIHVDESELDHSQPLLSFSFGQSSIFLLGGQKRDQAPVAMFMHSGDVMIMSGFSRLLYHAVPKVLPNLDKKPLPSCMELPLSPDLPADAVVQPCSQKDWEVCANYLQASRINMTVRQVLAEGQTFPAESRTEEGELHAFSVGSYHEKHSEIKRHKCNTDS</sequence>
<evidence type="ECO:0000313" key="8">
    <source>
        <dbReference type="Proteomes" id="UP000826234"/>
    </source>
</evidence>
<evidence type="ECO:0000256" key="2">
    <source>
        <dbReference type="ARBA" id="ARBA00022723"/>
    </source>
</evidence>
<accession>A0ABQ7SSW1</accession>
<dbReference type="InterPro" id="IPR027450">
    <property type="entry name" value="AlkB-like"/>
</dbReference>
<reference evidence="7 8" key="1">
    <citation type="journal article" date="2022" name="Gigascience">
        <title>A chromosome-level genome assembly and annotation of the desert horned lizard, Phrynosoma platyrhinos, provides insight into chromosomal rearrangements among reptiles.</title>
        <authorList>
            <person name="Koochekian N."/>
            <person name="Ascanio A."/>
            <person name="Farleigh K."/>
            <person name="Card D.C."/>
            <person name="Schield D.R."/>
            <person name="Castoe T.A."/>
            <person name="Jezkova T."/>
        </authorList>
    </citation>
    <scope>NUCLEOTIDE SEQUENCE [LARGE SCALE GENOMIC DNA]</scope>
    <source>
        <strain evidence="7">NK-2021</strain>
    </source>
</reference>
<organism evidence="7 8">
    <name type="scientific">Phrynosoma platyrhinos</name>
    <name type="common">Desert horned lizard</name>
    <dbReference type="NCBI Taxonomy" id="52577"/>
    <lineage>
        <taxon>Eukaryota</taxon>
        <taxon>Metazoa</taxon>
        <taxon>Chordata</taxon>
        <taxon>Craniata</taxon>
        <taxon>Vertebrata</taxon>
        <taxon>Euteleostomi</taxon>
        <taxon>Lepidosauria</taxon>
        <taxon>Squamata</taxon>
        <taxon>Bifurcata</taxon>
        <taxon>Unidentata</taxon>
        <taxon>Episquamata</taxon>
        <taxon>Toxicofera</taxon>
        <taxon>Iguania</taxon>
        <taxon>Phrynosomatidae</taxon>
        <taxon>Phrynosomatinae</taxon>
        <taxon>Phrynosoma</taxon>
    </lineage>
</organism>
<dbReference type="PANTHER" id="PTHR16557:SF2">
    <property type="entry name" value="NUCLEIC ACID DIOXYGENASE ALKBH1"/>
    <property type="match status" value="1"/>
</dbReference>
<dbReference type="PROSITE" id="PS51471">
    <property type="entry name" value="FE2OG_OXY"/>
    <property type="match status" value="1"/>
</dbReference>
<name>A0ABQ7SSW1_PHRPL</name>
<dbReference type="EMBL" id="JAIPUX010003289">
    <property type="protein sequence ID" value="KAH0620459.1"/>
    <property type="molecule type" value="Genomic_DNA"/>
</dbReference>
<keyword evidence="5" id="KW-0408">Iron</keyword>
<dbReference type="Pfam" id="PF13532">
    <property type="entry name" value="2OG-FeII_Oxy_2"/>
    <property type="match status" value="1"/>
</dbReference>
<keyword evidence="4" id="KW-0560">Oxidoreductase</keyword>
<comment type="caution">
    <text evidence="7">The sequence shown here is derived from an EMBL/GenBank/DDBJ whole genome shotgun (WGS) entry which is preliminary data.</text>
</comment>
<comment type="cofactor">
    <cofactor evidence="1">
        <name>Fe(2+)</name>
        <dbReference type="ChEBI" id="CHEBI:29033"/>
    </cofactor>
</comment>
<keyword evidence="3" id="KW-0223">Dioxygenase</keyword>
<gene>
    <name evidence="7" type="ORF">JD844_020958</name>
</gene>
<feature type="domain" description="Fe2OG dioxygenase" evidence="6">
    <location>
        <begin position="197"/>
        <end position="331"/>
    </location>
</feature>